<feature type="compositionally biased region" description="Low complexity" evidence="1">
    <location>
        <begin position="114"/>
        <end position="141"/>
    </location>
</feature>
<keyword evidence="2" id="KW-0472">Membrane</keyword>
<dbReference type="Proteomes" id="UP001432128">
    <property type="component" value="Chromosome"/>
</dbReference>
<accession>A0AAU4JX29</accession>
<feature type="compositionally biased region" description="Low complexity" evidence="1">
    <location>
        <begin position="159"/>
        <end position="168"/>
    </location>
</feature>
<feature type="transmembrane region" description="Helical" evidence="2">
    <location>
        <begin position="32"/>
        <end position="54"/>
    </location>
</feature>
<organism evidence="3 4">
    <name type="scientific">Williamsia herbipolensis</name>
    <dbReference type="NCBI Taxonomy" id="1603258"/>
    <lineage>
        <taxon>Bacteria</taxon>
        <taxon>Bacillati</taxon>
        <taxon>Actinomycetota</taxon>
        <taxon>Actinomycetes</taxon>
        <taxon>Mycobacteriales</taxon>
        <taxon>Nocardiaceae</taxon>
        <taxon>Williamsia</taxon>
    </lineage>
</organism>
<dbReference type="EMBL" id="CP108021">
    <property type="protein sequence ID" value="WUM18344.1"/>
    <property type="molecule type" value="Genomic_DNA"/>
</dbReference>
<sequence length="227" mass="21141">MREEIDYEATKAALRAQVSATPSAHHAASAGWRWFSAVAGVVVVVCAVTVTLWATHGGSEAQMRLVPSAGHESAHSSPSSDATSAPAGAPAPAAIGAPTPAAAPIEPVAAPAADDAVVPGDDGADVGVGVGPVAPGPVVAPQTDAAGAATPSPTRDGGTPSRPSTGPAAPTPAPSTVTPPPVTAPPVTAPPNTDPAPSSGGGGSDPGGSGGGGGQSSGGTDSGGTSG</sequence>
<dbReference type="KEGG" id="whr:OG579_11300"/>
<dbReference type="AlphaFoldDB" id="A0AAU4JX29"/>
<name>A0AAU4JX29_9NOCA</name>
<evidence type="ECO:0000313" key="3">
    <source>
        <dbReference type="EMBL" id="WUM18344.1"/>
    </source>
</evidence>
<feature type="compositionally biased region" description="Pro residues" evidence="1">
    <location>
        <begin position="169"/>
        <end position="194"/>
    </location>
</feature>
<feature type="compositionally biased region" description="Low complexity" evidence="1">
    <location>
        <begin position="67"/>
        <end position="99"/>
    </location>
</feature>
<feature type="region of interest" description="Disordered" evidence="1">
    <location>
        <begin position="114"/>
        <end position="227"/>
    </location>
</feature>
<reference evidence="3 4" key="1">
    <citation type="submission" date="2022-10" db="EMBL/GenBank/DDBJ databases">
        <title>The complete genomes of actinobacterial strains from the NBC collection.</title>
        <authorList>
            <person name="Joergensen T.S."/>
            <person name="Alvarez Arevalo M."/>
            <person name="Sterndorff E.B."/>
            <person name="Faurdal D."/>
            <person name="Vuksanovic O."/>
            <person name="Mourched A.-S."/>
            <person name="Charusanti P."/>
            <person name="Shaw S."/>
            <person name="Blin K."/>
            <person name="Weber T."/>
        </authorList>
    </citation>
    <scope>NUCLEOTIDE SEQUENCE [LARGE SCALE GENOMIC DNA]</scope>
    <source>
        <strain evidence="3 4">NBC_00319</strain>
    </source>
</reference>
<proteinExistence type="predicted"/>
<evidence type="ECO:0000313" key="4">
    <source>
        <dbReference type="Proteomes" id="UP001432128"/>
    </source>
</evidence>
<keyword evidence="2" id="KW-0812">Transmembrane</keyword>
<protein>
    <submittedName>
        <fullName evidence="3">Uncharacterized protein</fullName>
    </submittedName>
</protein>
<evidence type="ECO:0000256" key="2">
    <source>
        <dbReference type="SAM" id="Phobius"/>
    </source>
</evidence>
<feature type="region of interest" description="Disordered" evidence="1">
    <location>
        <begin position="66"/>
        <end position="99"/>
    </location>
</feature>
<keyword evidence="2" id="KW-1133">Transmembrane helix</keyword>
<evidence type="ECO:0000256" key="1">
    <source>
        <dbReference type="SAM" id="MobiDB-lite"/>
    </source>
</evidence>
<gene>
    <name evidence="3" type="ORF">OG579_11300</name>
</gene>
<dbReference type="RefSeq" id="WP_328856007.1">
    <property type="nucleotide sequence ID" value="NZ_CP108021.1"/>
</dbReference>
<keyword evidence="4" id="KW-1185">Reference proteome</keyword>
<feature type="compositionally biased region" description="Gly residues" evidence="1">
    <location>
        <begin position="199"/>
        <end position="227"/>
    </location>
</feature>